<feature type="binding site" evidence="7 8">
    <location>
        <position position="55"/>
    </location>
    <ligand>
        <name>S-adenosyl-L-methionine</name>
        <dbReference type="ChEBI" id="CHEBI:59789"/>
    </ligand>
</feature>
<comment type="catalytic activity">
    <reaction evidence="7">
        <text>adenosine(1518)/adenosine(1519) in 16S rRNA + 4 S-adenosyl-L-methionine = N(6)-dimethyladenosine(1518)/N(6)-dimethyladenosine(1519) in 16S rRNA + 4 S-adenosyl-L-homocysteine + 4 H(+)</text>
        <dbReference type="Rhea" id="RHEA:19609"/>
        <dbReference type="Rhea" id="RHEA-COMP:10232"/>
        <dbReference type="Rhea" id="RHEA-COMP:10233"/>
        <dbReference type="ChEBI" id="CHEBI:15378"/>
        <dbReference type="ChEBI" id="CHEBI:57856"/>
        <dbReference type="ChEBI" id="CHEBI:59789"/>
        <dbReference type="ChEBI" id="CHEBI:74411"/>
        <dbReference type="ChEBI" id="CHEBI:74493"/>
        <dbReference type="EC" id="2.1.1.182"/>
    </reaction>
</comment>
<dbReference type="CDD" id="cd02440">
    <property type="entry name" value="AdoMet_MTases"/>
    <property type="match status" value="1"/>
</dbReference>
<evidence type="ECO:0000313" key="11">
    <source>
        <dbReference type="Proteomes" id="UP000824160"/>
    </source>
</evidence>
<dbReference type="Gene3D" id="1.10.8.100">
    <property type="entry name" value="Ribosomal RNA adenine dimethylase-like, domain 2"/>
    <property type="match status" value="1"/>
</dbReference>
<dbReference type="EC" id="2.1.1.182" evidence="7"/>
<evidence type="ECO:0000256" key="2">
    <source>
        <dbReference type="ARBA" id="ARBA00022552"/>
    </source>
</evidence>
<dbReference type="FunFam" id="3.40.50.150:FF:000023">
    <property type="entry name" value="Ribosomal RNA small subunit methyltransferase A"/>
    <property type="match status" value="1"/>
</dbReference>
<proteinExistence type="inferred from homology"/>
<evidence type="ECO:0000256" key="7">
    <source>
        <dbReference type="HAMAP-Rule" id="MF_00607"/>
    </source>
</evidence>
<feature type="binding site" evidence="7 8">
    <location>
        <position position="101"/>
    </location>
    <ligand>
        <name>S-adenosyl-L-methionine</name>
        <dbReference type="ChEBI" id="CHEBI:59789"/>
    </ligand>
</feature>
<comment type="caution">
    <text evidence="10">The sequence shown here is derived from an EMBL/GenBank/DDBJ whole genome shotgun (WGS) entry which is preliminary data.</text>
</comment>
<dbReference type="HAMAP" id="MF_00607">
    <property type="entry name" value="16SrRNA_methyltr_A"/>
    <property type="match status" value="1"/>
</dbReference>
<dbReference type="GO" id="GO:0005829">
    <property type="term" value="C:cytosol"/>
    <property type="evidence" value="ECO:0007669"/>
    <property type="project" value="TreeGrafter"/>
</dbReference>
<dbReference type="PANTHER" id="PTHR11727:SF7">
    <property type="entry name" value="DIMETHYLADENOSINE TRANSFERASE-RELATED"/>
    <property type="match status" value="1"/>
</dbReference>
<accession>A0A9D1H7S1</accession>
<dbReference type="InterPro" id="IPR023165">
    <property type="entry name" value="rRNA_Ade_diMease-like_C"/>
</dbReference>
<dbReference type="Gene3D" id="3.40.50.150">
    <property type="entry name" value="Vaccinia Virus protein VP39"/>
    <property type="match status" value="1"/>
</dbReference>
<feature type="binding site" evidence="7 8">
    <location>
        <position position="28"/>
    </location>
    <ligand>
        <name>S-adenosyl-L-methionine</name>
        <dbReference type="ChEBI" id="CHEBI:59789"/>
    </ligand>
</feature>
<comment type="subcellular location">
    <subcellularLocation>
        <location evidence="7">Cytoplasm</location>
    </subcellularLocation>
</comment>
<dbReference type="Proteomes" id="UP000824160">
    <property type="component" value="Unassembled WGS sequence"/>
</dbReference>
<feature type="binding site" evidence="7 8">
    <location>
        <position position="76"/>
    </location>
    <ligand>
        <name>S-adenosyl-L-methionine</name>
        <dbReference type="ChEBI" id="CHEBI:59789"/>
    </ligand>
</feature>
<organism evidence="10 11">
    <name type="scientific">Candidatus Faecivivens stercoripullorum</name>
    <dbReference type="NCBI Taxonomy" id="2840805"/>
    <lineage>
        <taxon>Bacteria</taxon>
        <taxon>Bacillati</taxon>
        <taxon>Bacillota</taxon>
        <taxon>Clostridia</taxon>
        <taxon>Eubacteriales</taxon>
        <taxon>Oscillospiraceae</taxon>
        <taxon>Oscillospiraceae incertae sedis</taxon>
        <taxon>Candidatus Faecivivens</taxon>
    </lineage>
</organism>
<keyword evidence="1 7" id="KW-0963">Cytoplasm</keyword>
<dbReference type="SMART" id="SM00650">
    <property type="entry name" value="rADc"/>
    <property type="match status" value="1"/>
</dbReference>
<dbReference type="PROSITE" id="PS51689">
    <property type="entry name" value="SAM_RNA_A_N6_MT"/>
    <property type="match status" value="1"/>
</dbReference>
<evidence type="ECO:0000256" key="8">
    <source>
        <dbReference type="PROSITE-ProRule" id="PRU01026"/>
    </source>
</evidence>
<feature type="binding site" evidence="7 8">
    <location>
        <position position="30"/>
    </location>
    <ligand>
        <name>S-adenosyl-L-methionine</name>
        <dbReference type="ChEBI" id="CHEBI:59789"/>
    </ligand>
</feature>
<dbReference type="InterPro" id="IPR029063">
    <property type="entry name" value="SAM-dependent_MTases_sf"/>
</dbReference>
<dbReference type="InterPro" id="IPR020598">
    <property type="entry name" value="rRNA_Ade_methylase_Trfase_N"/>
</dbReference>
<dbReference type="NCBIfam" id="TIGR00755">
    <property type="entry name" value="ksgA"/>
    <property type="match status" value="1"/>
</dbReference>
<evidence type="ECO:0000256" key="3">
    <source>
        <dbReference type="ARBA" id="ARBA00022603"/>
    </source>
</evidence>
<keyword evidence="5 7" id="KW-0949">S-adenosyl-L-methionine</keyword>
<gene>
    <name evidence="7 10" type="primary">rsmA</name>
    <name evidence="7" type="synonym">ksgA</name>
    <name evidence="10" type="ORF">IAC43_08790</name>
</gene>
<keyword evidence="4 7" id="KW-0808">Transferase</keyword>
<feature type="binding site" evidence="7 8">
    <location>
        <position position="125"/>
    </location>
    <ligand>
        <name>S-adenosyl-L-methionine</name>
        <dbReference type="ChEBI" id="CHEBI:59789"/>
    </ligand>
</feature>
<evidence type="ECO:0000256" key="5">
    <source>
        <dbReference type="ARBA" id="ARBA00022691"/>
    </source>
</evidence>
<reference evidence="10" key="2">
    <citation type="journal article" date="2021" name="PeerJ">
        <title>Extensive microbial diversity within the chicken gut microbiome revealed by metagenomics and culture.</title>
        <authorList>
            <person name="Gilroy R."/>
            <person name="Ravi A."/>
            <person name="Getino M."/>
            <person name="Pursley I."/>
            <person name="Horton D.L."/>
            <person name="Alikhan N.F."/>
            <person name="Baker D."/>
            <person name="Gharbi K."/>
            <person name="Hall N."/>
            <person name="Watson M."/>
            <person name="Adriaenssens E.M."/>
            <person name="Foster-Nyarko E."/>
            <person name="Jarju S."/>
            <person name="Secka A."/>
            <person name="Antonio M."/>
            <person name="Oren A."/>
            <person name="Chaudhuri R.R."/>
            <person name="La Ragione R."/>
            <person name="Hildebrand F."/>
            <person name="Pallen M.J."/>
        </authorList>
    </citation>
    <scope>NUCLEOTIDE SEQUENCE</scope>
    <source>
        <strain evidence="10">ChiBcec7-5410</strain>
    </source>
</reference>
<evidence type="ECO:0000313" key="10">
    <source>
        <dbReference type="EMBL" id="HIT95268.1"/>
    </source>
</evidence>
<dbReference type="Pfam" id="PF00398">
    <property type="entry name" value="RrnaAD"/>
    <property type="match status" value="1"/>
</dbReference>
<comment type="similarity">
    <text evidence="7">Belongs to the class I-like SAM-binding methyltransferase superfamily. rRNA adenine N(6)-methyltransferase family. RsmA subfamily.</text>
</comment>
<keyword evidence="3 7" id="KW-0489">Methyltransferase</keyword>
<dbReference type="SUPFAM" id="SSF53335">
    <property type="entry name" value="S-adenosyl-L-methionine-dependent methyltransferases"/>
    <property type="match status" value="1"/>
</dbReference>
<evidence type="ECO:0000256" key="4">
    <source>
        <dbReference type="ARBA" id="ARBA00022679"/>
    </source>
</evidence>
<dbReference type="GO" id="GO:0052908">
    <property type="term" value="F:16S rRNA (adenine(1518)-N(6)/adenine(1519)-N(6))-dimethyltransferase activity"/>
    <property type="evidence" value="ECO:0007669"/>
    <property type="project" value="UniProtKB-EC"/>
</dbReference>
<keyword evidence="2 7" id="KW-0698">rRNA processing</keyword>
<dbReference type="GO" id="GO:0003723">
    <property type="term" value="F:RNA binding"/>
    <property type="evidence" value="ECO:0007669"/>
    <property type="project" value="UniProtKB-UniRule"/>
</dbReference>
<dbReference type="FunFam" id="1.10.8.100:FF:000001">
    <property type="entry name" value="Ribosomal RNA small subunit methyltransferase A"/>
    <property type="match status" value="1"/>
</dbReference>
<dbReference type="InterPro" id="IPR001737">
    <property type="entry name" value="KsgA/Erm"/>
</dbReference>
<evidence type="ECO:0000256" key="6">
    <source>
        <dbReference type="ARBA" id="ARBA00022884"/>
    </source>
</evidence>
<keyword evidence="6 7" id="KW-0694">RNA-binding</keyword>
<evidence type="ECO:0000259" key="9">
    <source>
        <dbReference type="SMART" id="SM00650"/>
    </source>
</evidence>
<dbReference type="InterPro" id="IPR011530">
    <property type="entry name" value="rRNA_adenine_dimethylase"/>
</dbReference>
<reference evidence="10" key="1">
    <citation type="submission" date="2020-10" db="EMBL/GenBank/DDBJ databases">
        <authorList>
            <person name="Gilroy R."/>
        </authorList>
    </citation>
    <scope>NUCLEOTIDE SEQUENCE</scope>
    <source>
        <strain evidence="10">ChiBcec7-5410</strain>
    </source>
</reference>
<sequence length="283" mass="31192">MENLSNISVIRELCERFGFSFSKSLGQNFLINPTVCPRIAEMGGAGKGVGAIEIGTGFGILTHELALRADKVVAIELDSRLLPVLEYTLKEHDNIKVINQDVLKVDMKKLIEEEFAGMDVVVCANLPYYITSPVIMALLEQRLPIKSVTVMVQKEAAARLCAPMPSRDCGAVTAAVRYYSEPQVLFPVGRGSFMPAPNVDSCVIRLDIRKELLLPEEQERQLFRVVKGAFSQRRKTLQNTLSSSLGMPKADIAAALEQIGQKPTARAEELSLDEFIALSKIIK</sequence>
<dbReference type="InterPro" id="IPR020596">
    <property type="entry name" value="rRNA_Ade_Mease_Trfase_CS"/>
</dbReference>
<dbReference type="PROSITE" id="PS01131">
    <property type="entry name" value="RRNA_A_DIMETH"/>
    <property type="match status" value="1"/>
</dbReference>
<protein>
    <recommendedName>
        <fullName evidence="7">Ribosomal RNA small subunit methyltransferase A</fullName>
        <ecNumber evidence="7">2.1.1.182</ecNumber>
    </recommendedName>
    <alternativeName>
        <fullName evidence="7">16S rRNA (adenine(1518)-N(6)/adenine(1519)-N(6))-dimethyltransferase</fullName>
    </alternativeName>
    <alternativeName>
        <fullName evidence="7">16S rRNA dimethyladenosine transferase</fullName>
    </alternativeName>
    <alternativeName>
        <fullName evidence="7">16S rRNA dimethylase</fullName>
    </alternativeName>
    <alternativeName>
        <fullName evidence="7">S-adenosylmethionine-6-N', N'-adenosyl(rRNA) dimethyltransferase</fullName>
    </alternativeName>
</protein>
<dbReference type="EMBL" id="DVLW01000240">
    <property type="protein sequence ID" value="HIT95268.1"/>
    <property type="molecule type" value="Genomic_DNA"/>
</dbReference>
<feature type="domain" description="Ribosomal RNA adenine methylase transferase N-terminal" evidence="9">
    <location>
        <begin position="35"/>
        <end position="210"/>
    </location>
</feature>
<comment type="function">
    <text evidence="7">Specifically dimethylates two adjacent adenosines (A1518 and A1519) in the loop of a conserved hairpin near the 3'-end of 16S rRNA in the 30S particle. May play a critical role in biogenesis of 30S subunits.</text>
</comment>
<dbReference type="AlphaFoldDB" id="A0A9D1H7S1"/>
<dbReference type="PANTHER" id="PTHR11727">
    <property type="entry name" value="DIMETHYLADENOSINE TRANSFERASE"/>
    <property type="match status" value="1"/>
</dbReference>
<name>A0A9D1H7S1_9FIRM</name>
<evidence type="ECO:0000256" key="1">
    <source>
        <dbReference type="ARBA" id="ARBA00022490"/>
    </source>
</evidence>